<comment type="caution">
    <text evidence="2">The sequence shown here is derived from an EMBL/GenBank/DDBJ whole genome shotgun (WGS) entry which is preliminary data.</text>
</comment>
<feature type="non-terminal residue" evidence="2">
    <location>
        <position position="1"/>
    </location>
</feature>
<dbReference type="Gene3D" id="2.60.120.620">
    <property type="entry name" value="q2cbj1_9rhob like domain"/>
    <property type="match status" value="1"/>
</dbReference>
<dbReference type="HOGENOM" id="CLU_007520_1_1_7"/>
<proteinExistence type="predicted"/>
<gene>
    <name evidence="2" type="ORF">ETSY1_21640</name>
</gene>
<feature type="domain" description="Fe2OG dioxygenase" evidence="1">
    <location>
        <begin position="1"/>
        <end position="86"/>
    </location>
</feature>
<dbReference type="Proteomes" id="UP000019141">
    <property type="component" value="Unassembled WGS sequence"/>
</dbReference>
<dbReference type="EMBL" id="AZHW01000631">
    <property type="protein sequence ID" value="ETW97697.1"/>
    <property type="molecule type" value="Genomic_DNA"/>
</dbReference>
<evidence type="ECO:0000313" key="2">
    <source>
        <dbReference type="EMBL" id="ETW97697.1"/>
    </source>
</evidence>
<dbReference type="PROSITE" id="PS51471">
    <property type="entry name" value="FE2OG_OXY"/>
    <property type="match status" value="1"/>
</dbReference>
<organism evidence="2 3">
    <name type="scientific">Entotheonella factor</name>
    <dbReference type="NCBI Taxonomy" id="1429438"/>
    <lineage>
        <taxon>Bacteria</taxon>
        <taxon>Pseudomonadati</taxon>
        <taxon>Nitrospinota/Tectimicrobiota group</taxon>
        <taxon>Candidatus Tectimicrobiota</taxon>
        <taxon>Candidatus Entotheonellia</taxon>
        <taxon>Candidatus Entotheonellales</taxon>
        <taxon>Candidatus Entotheonellaceae</taxon>
        <taxon>Candidatus Entotheonella</taxon>
    </lineage>
</organism>
<dbReference type="PANTHER" id="PTHR33099">
    <property type="entry name" value="FE2OG DIOXYGENASE DOMAIN-CONTAINING PROTEIN"/>
    <property type="match status" value="1"/>
</dbReference>
<accession>W4LI85</accession>
<protein>
    <recommendedName>
        <fullName evidence="1">Fe2OG dioxygenase domain-containing protein</fullName>
    </recommendedName>
</protein>
<dbReference type="AlphaFoldDB" id="W4LI85"/>
<dbReference type="PANTHER" id="PTHR33099:SF7">
    <property type="entry name" value="MYND-TYPE DOMAIN-CONTAINING PROTEIN"/>
    <property type="match status" value="1"/>
</dbReference>
<sequence length="633" mass="72069">SFFAPHRDSEKVNGMFATLVVNLPSRHEGGSLVVSHDDETRTIDFDGPAGAYSMQYAAFYTDCKHEIEPVTSGYRVNLIYNLRLAGRKRQPTAPRNSENVNRTAALLTELFTDGPYDKIAIPLVHEYSEAGLSPDLLKGSDRSRVDVLARAAEQLNYQLYLALLTHHQSGSVEDDWDYGGRWSSIDEDDAEMDEVFDESMTLSFWIDMQGHEKEFGKMNLDAEDLLDAKNFSGNPSRQEVHEATGNEGVTMERWYHHGVIVLWPEERYFRILASEGQDAALPALVELIDSEPDPASSEAGRTFAREIINRWRPSHPLYIKRDGQSASAVEMLTQLQRLADADLVNQFIREGMVNDYGGSEGALLGALCDQLGYASLASALTHFIAAQVPTERRASLKATVEIVANLCWHDAPMTDERRSVCRTLVGELQAVMEQWDQHVETSPWLREHETREGIVESLFQALAAIEAPDLLENFLTHALTNPKHYDLHTVLIPAVKTSYYEVDEQSLGTEVMHRLLQHCIDELHDLTKTPVPVPTDWAQDIEIRHNCEDCRELQRFLRDPKAQVYRFRVRKDRREHLHRQIDSHGCDMTHVTERKGSPQTLVCTKTRASYERRQRQFEIDTQLLEELREMAEA</sequence>
<keyword evidence="3" id="KW-1185">Reference proteome</keyword>
<evidence type="ECO:0000259" key="1">
    <source>
        <dbReference type="PROSITE" id="PS51471"/>
    </source>
</evidence>
<evidence type="ECO:0000313" key="3">
    <source>
        <dbReference type="Proteomes" id="UP000019141"/>
    </source>
</evidence>
<reference evidence="2 3" key="1">
    <citation type="journal article" date="2014" name="Nature">
        <title>An environmental bacterial taxon with a large and distinct metabolic repertoire.</title>
        <authorList>
            <person name="Wilson M.C."/>
            <person name="Mori T."/>
            <person name="Ruckert C."/>
            <person name="Uria A.R."/>
            <person name="Helf M.J."/>
            <person name="Takada K."/>
            <person name="Gernert C."/>
            <person name="Steffens U.A."/>
            <person name="Heycke N."/>
            <person name="Schmitt S."/>
            <person name="Rinke C."/>
            <person name="Helfrich E.J."/>
            <person name="Brachmann A.O."/>
            <person name="Gurgui C."/>
            <person name="Wakimoto T."/>
            <person name="Kracht M."/>
            <person name="Crusemann M."/>
            <person name="Hentschel U."/>
            <person name="Abe I."/>
            <person name="Matsunaga S."/>
            <person name="Kalinowski J."/>
            <person name="Takeyama H."/>
            <person name="Piel J."/>
        </authorList>
    </citation>
    <scope>NUCLEOTIDE SEQUENCE [LARGE SCALE GENOMIC DNA]</scope>
    <source>
        <strain evidence="3">TSY1</strain>
    </source>
</reference>
<dbReference type="InterPro" id="IPR005123">
    <property type="entry name" value="Oxoglu/Fe-dep_dioxygenase_dom"/>
</dbReference>
<name>W4LI85_ENTF1</name>